<dbReference type="InterPro" id="IPR013471">
    <property type="entry name" value="RNase_Z/BN"/>
</dbReference>
<feature type="binding site" evidence="8">
    <location>
        <position position="61"/>
    </location>
    <ligand>
        <name>Zn(2+)</name>
        <dbReference type="ChEBI" id="CHEBI:29105"/>
        <label>1</label>
        <note>catalytic</note>
    </ligand>
</feature>
<evidence type="ECO:0000256" key="1">
    <source>
        <dbReference type="ARBA" id="ARBA00011738"/>
    </source>
</evidence>
<feature type="binding site" evidence="8">
    <location>
        <position position="141"/>
    </location>
    <ligand>
        <name>Zn(2+)</name>
        <dbReference type="ChEBI" id="CHEBI:29105"/>
        <label>1</label>
        <note>catalytic</note>
    </ligand>
</feature>
<accession>A0A9D9E6P4</accession>
<comment type="caution">
    <text evidence="9">The sequence shown here is derived from an EMBL/GenBank/DDBJ whole genome shotgun (WGS) entry which is preliminary data.</text>
</comment>
<dbReference type="Proteomes" id="UP000823614">
    <property type="component" value="Unassembled WGS sequence"/>
</dbReference>
<dbReference type="AlphaFoldDB" id="A0A9D9E6P4"/>
<keyword evidence="6 8" id="KW-0378">Hydrolase</keyword>
<gene>
    <name evidence="8" type="primary">rnz</name>
    <name evidence="9" type="ORF">IAA89_00655</name>
</gene>
<evidence type="ECO:0000256" key="3">
    <source>
        <dbReference type="ARBA" id="ARBA00022722"/>
    </source>
</evidence>
<dbReference type="Gene3D" id="3.60.15.10">
    <property type="entry name" value="Ribonuclease Z/Hydroxyacylglutathione hydrolase-like"/>
    <property type="match status" value="1"/>
</dbReference>
<comment type="similarity">
    <text evidence="8">Belongs to the RNase Z family.</text>
</comment>
<evidence type="ECO:0000256" key="5">
    <source>
        <dbReference type="ARBA" id="ARBA00022759"/>
    </source>
</evidence>
<evidence type="ECO:0000256" key="4">
    <source>
        <dbReference type="ARBA" id="ARBA00022723"/>
    </source>
</evidence>
<dbReference type="NCBIfam" id="TIGR02651">
    <property type="entry name" value="RNase_Z"/>
    <property type="match status" value="1"/>
</dbReference>
<dbReference type="GO" id="GO:0008270">
    <property type="term" value="F:zinc ion binding"/>
    <property type="evidence" value="ECO:0007669"/>
    <property type="project" value="UniProtKB-UniRule"/>
</dbReference>
<feature type="binding site" evidence="8">
    <location>
        <position position="273"/>
    </location>
    <ligand>
        <name>Zn(2+)</name>
        <dbReference type="ChEBI" id="CHEBI:29105"/>
        <label>2</label>
        <note>catalytic</note>
    </ligand>
</feature>
<evidence type="ECO:0000313" key="10">
    <source>
        <dbReference type="Proteomes" id="UP000823614"/>
    </source>
</evidence>
<protein>
    <recommendedName>
        <fullName evidence="8">Ribonuclease Z</fullName>
        <shortName evidence="8">RNase Z</shortName>
        <ecNumber evidence="8">3.1.26.11</ecNumber>
    </recommendedName>
    <alternativeName>
        <fullName evidence="8">tRNA 3 endonuclease</fullName>
    </alternativeName>
    <alternativeName>
        <fullName evidence="8">tRNase Z</fullName>
    </alternativeName>
</protein>
<feature type="binding site" evidence="8">
    <location>
        <position position="65"/>
    </location>
    <ligand>
        <name>Zn(2+)</name>
        <dbReference type="ChEBI" id="CHEBI:29105"/>
        <label>2</label>
        <note>catalytic</note>
    </ligand>
</feature>
<comment type="cofactor">
    <cofactor evidence="8">
        <name>Zn(2+)</name>
        <dbReference type="ChEBI" id="CHEBI:29105"/>
    </cofactor>
    <text evidence="8">Binds 2 Zn(2+) ions.</text>
</comment>
<keyword evidence="4 8" id="KW-0479">Metal-binding</keyword>
<keyword evidence="7 8" id="KW-0862">Zinc</keyword>
<dbReference type="GO" id="GO:0042781">
    <property type="term" value="F:3'-tRNA processing endoribonuclease activity"/>
    <property type="evidence" value="ECO:0007669"/>
    <property type="project" value="UniProtKB-UniRule"/>
</dbReference>
<dbReference type="Pfam" id="PF23023">
    <property type="entry name" value="Anti-Pycsar_Apyc1"/>
    <property type="match status" value="1"/>
</dbReference>
<reference evidence="9" key="2">
    <citation type="journal article" date="2021" name="PeerJ">
        <title>Extensive microbial diversity within the chicken gut microbiome revealed by metagenomics and culture.</title>
        <authorList>
            <person name="Gilroy R."/>
            <person name="Ravi A."/>
            <person name="Getino M."/>
            <person name="Pursley I."/>
            <person name="Horton D.L."/>
            <person name="Alikhan N.F."/>
            <person name="Baker D."/>
            <person name="Gharbi K."/>
            <person name="Hall N."/>
            <person name="Watson M."/>
            <person name="Adriaenssens E.M."/>
            <person name="Foster-Nyarko E."/>
            <person name="Jarju S."/>
            <person name="Secka A."/>
            <person name="Antonio M."/>
            <person name="Oren A."/>
            <person name="Chaudhuri R.R."/>
            <person name="La Ragione R."/>
            <person name="Hildebrand F."/>
            <person name="Pallen M.J."/>
        </authorList>
    </citation>
    <scope>NUCLEOTIDE SEQUENCE</scope>
    <source>
        <strain evidence="9">C6-149</strain>
    </source>
</reference>
<dbReference type="PANTHER" id="PTHR46018">
    <property type="entry name" value="ZINC PHOSPHODIESTERASE ELAC PROTEIN 1"/>
    <property type="match status" value="1"/>
</dbReference>
<comment type="catalytic activity">
    <reaction evidence="8">
        <text>Endonucleolytic cleavage of RNA, removing extra 3' nucleotides from tRNA precursor, generating 3' termini of tRNAs. A 3'-hydroxy group is left at the tRNA terminus and a 5'-phosphoryl group is left at the trailer molecule.</text>
        <dbReference type="EC" id="3.1.26.11"/>
    </reaction>
</comment>
<evidence type="ECO:0000256" key="6">
    <source>
        <dbReference type="ARBA" id="ARBA00022801"/>
    </source>
</evidence>
<keyword evidence="3 8" id="KW-0540">Nuclease</keyword>
<comment type="subunit">
    <text evidence="1 8">Homodimer.</text>
</comment>
<evidence type="ECO:0000256" key="7">
    <source>
        <dbReference type="ARBA" id="ARBA00022833"/>
    </source>
</evidence>
<proteinExistence type="inferred from homology"/>
<dbReference type="EMBL" id="JADIMP010000013">
    <property type="protein sequence ID" value="MBO8440951.1"/>
    <property type="molecule type" value="Genomic_DNA"/>
</dbReference>
<reference evidence="9" key="1">
    <citation type="submission" date="2020-10" db="EMBL/GenBank/DDBJ databases">
        <authorList>
            <person name="Gilroy R."/>
        </authorList>
    </citation>
    <scope>NUCLEOTIDE SEQUENCE</scope>
    <source>
        <strain evidence="9">C6-149</strain>
    </source>
</reference>
<dbReference type="CDD" id="cd07717">
    <property type="entry name" value="RNaseZ_ZiPD-like_MBL-fold"/>
    <property type="match status" value="1"/>
</dbReference>
<comment type="function">
    <text evidence="8">Zinc phosphodiesterase, which displays some tRNA 3'-processing endonuclease activity. Probably involved in tRNA maturation, by removing a 3'-trailer from precursor tRNA.</text>
</comment>
<feature type="binding site" evidence="8">
    <location>
        <position position="214"/>
    </location>
    <ligand>
        <name>Zn(2+)</name>
        <dbReference type="ChEBI" id="CHEBI:29105"/>
        <label>2</label>
        <note>catalytic</note>
    </ligand>
</feature>
<dbReference type="NCBIfam" id="NF000801">
    <property type="entry name" value="PRK00055.1-3"/>
    <property type="match status" value="1"/>
</dbReference>
<feature type="binding site" evidence="8">
    <location>
        <position position="63"/>
    </location>
    <ligand>
        <name>Zn(2+)</name>
        <dbReference type="ChEBI" id="CHEBI:29105"/>
        <label>1</label>
        <note>catalytic</note>
    </ligand>
</feature>
<feature type="binding site" evidence="8">
    <location>
        <position position="214"/>
    </location>
    <ligand>
        <name>Zn(2+)</name>
        <dbReference type="ChEBI" id="CHEBI:29105"/>
        <label>1</label>
        <note>catalytic</note>
    </ligand>
</feature>
<evidence type="ECO:0000313" key="9">
    <source>
        <dbReference type="EMBL" id="MBO8440951.1"/>
    </source>
</evidence>
<dbReference type="EC" id="3.1.26.11" evidence="8"/>
<dbReference type="PANTHER" id="PTHR46018:SF2">
    <property type="entry name" value="ZINC PHOSPHODIESTERASE ELAC PROTEIN 1"/>
    <property type="match status" value="1"/>
</dbReference>
<keyword evidence="5 8" id="KW-0255">Endonuclease</keyword>
<keyword evidence="2 8" id="KW-0819">tRNA processing</keyword>
<sequence>MIDVTLLGTGGSIPLPHRYLSAAIIEYNGRKILMDCGEGTQVSMRAVNSGFHNLDVICITHLHGDHVIGLQGMLGTTSNSGRTEPITLIGPERLNDVLKGFRVISPYLNYDLNVIEDPDTSKKIFINNQHIHGEINIQSLHVKHTRSTLAYRVNLTRSPKFDVEKAKNNKVPQKIWGQLQKSSNETVCLDGKKYTSDMVLGSPRKGLSIAWVTDTLPIPEIVPFVKDVDLLISCANYGSDEDREKANRHRHMTFSDAATIAKNANVGTLLLTHFSQAMRHPEEYKENATSIFPNTIIGQDHLQLHLDYDKGVTSIESLDK</sequence>
<dbReference type="HAMAP" id="MF_01818">
    <property type="entry name" value="RNase_Z_BN"/>
    <property type="match status" value="1"/>
</dbReference>
<feature type="active site" description="Proton acceptor" evidence="8">
    <location>
        <position position="65"/>
    </location>
</feature>
<feature type="binding site" evidence="8">
    <location>
        <position position="66"/>
    </location>
    <ligand>
        <name>Zn(2+)</name>
        <dbReference type="ChEBI" id="CHEBI:29105"/>
        <label>2</label>
        <note>catalytic</note>
    </ligand>
</feature>
<dbReference type="SUPFAM" id="SSF56281">
    <property type="entry name" value="Metallo-hydrolase/oxidoreductase"/>
    <property type="match status" value="1"/>
</dbReference>
<organism evidence="9 10">
    <name type="scientific">Candidatus Gallilactobacillus intestinavium</name>
    <dbReference type="NCBI Taxonomy" id="2840838"/>
    <lineage>
        <taxon>Bacteria</taxon>
        <taxon>Bacillati</taxon>
        <taxon>Bacillota</taxon>
        <taxon>Bacilli</taxon>
        <taxon>Lactobacillales</taxon>
        <taxon>Lactobacillaceae</taxon>
        <taxon>Lactobacillaceae incertae sedis</taxon>
        <taxon>Candidatus Gallilactobacillus</taxon>
    </lineage>
</organism>
<dbReference type="InterPro" id="IPR036866">
    <property type="entry name" value="RibonucZ/Hydroxyglut_hydro"/>
</dbReference>
<evidence type="ECO:0000256" key="8">
    <source>
        <dbReference type="HAMAP-Rule" id="MF_01818"/>
    </source>
</evidence>
<name>A0A9D9E6P4_9LACO</name>
<evidence type="ECO:0000256" key="2">
    <source>
        <dbReference type="ARBA" id="ARBA00022694"/>
    </source>
</evidence>